<evidence type="ECO:0008006" key="5">
    <source>
        <dbReference type="Google" id="ProtNLM"/>
    </source>
</evidence>
<keyword evidence="1" id="KW-0812">Transmembrane</keyword>
<keyword evidence="1" id="KW-0472">Membrane</keyword>
<proteinExistence type="predicted"/>
<keyword evidence="1" id="KW-1133">Transmembrane helix</keyword>
<feature type="signal peptide" evidence="2">
    <location>
        <begin position="1"/>
        <end position="29"/>
    </location>
</feature>
<sequence length="190" mass="20726">MHPALTLVNAGALISWSSLLVHALHPVLGGVGLKDEKAWCIFMALQALMALEVGVITFQRKISIGSLVQTTLGITICLFRVTTVVFALPLLENDLLHKALLAGWAFSDSVRYMALLGKQVAALQVARRLISSVMFALVASCEIWAVWSVLWKTSGGTQHYLKAQLLVTLIGLPIGTYLFLRAARKTNKDK</sequence>
<feature type="transmembrane region" description="Helical" evidence="1">
    <location>
        <begin position="39"/>
        <end position="58"/>
    </location>
</feature>
<evidence type="ECO:0000256" key="2">
    <source>
        <dbReference type="SAM" id="SignalP"/>
    </source>
</evidence>
<dbReference type="EMBL" id="CAUJNA010003618">
    <property type="protein sequence ID" value="CAJ1406174.1"/>
    <property type="molecule type" value="Genomic_DNA"/>
</dbReference>
<feature type="chain" id="PRO_5041369068" description="Very-long-chain (3R)-3-hydroxyacyl-CoA dehydratase" evidence="2">
    <location>
        <begin position="30"/>
        <end position="190"/>
    </location>
</feature>
<evidence type="ECO:0000313" key="3">
    <source>
        <dbReference type="EMBL" id="CAJ1406174.1"/>
    </source>
</evidence>
<feature type="transmembrane region" description="Helical" evidence="1">
    <location>
        <begin position="163"/>
        <end position="180"/>
    </location>
</feature>
<gene>
    <name evidence="3" type="ORF">EVOR1521_LOCUS28205</name>
</gene>
<accession>A0AA36NGX9</accession>
<feature type="transmembrane region" description="Helical" evidence="1">
    <location>
        <begin position="70"/>
        <end position="91"/>
    </location>
</feature>
<protein>
    <recommendedName>
        <fullName evidence="5">Very-long-chain (3R)-3-hydroxyacyl-CoA dehydratase</fullName>
    </recommendedName>
</protein>
<keyword evidence="4" id="KW-1185">Reference proteome</keyword>
<keyword evidence="2" id="KW-0732">Signal</keyword>
<evidence type="ECO:0000313" key="4">
    <source>
        <dbReference type="Proteomes" id="UP001178507"/>
    </source>
</evidence>
<organism evidence="3 4">
    <name type="scientific">Effrenium voratum</name>
    <dbReference type="NCBI Taxonomy" id="2562239"/>
    <lineage>
        <taxon>Eukaryota</taxon>
        <taxon>Sar</taxon>
        <taxon>Alveolata</taxon>
        <taxon>Dinophyceae</taxon>
        <taxon>Suessiales</taxon>
        <taxon>Symbiodiniaceae</taxon>
        <taxon>Effrenium</taxon>
    </lineage>
</organism>
<name>A0AA36NGX9_9DINO</name>
<reference evidence="3" key="1">
    <citation type="submission" date="2023-08" db="EMBL/GenBank/DDBJ databases">
        <authorList>
            <person name="Chen Y."/>
            <person name="Shah S."/>
            <person name="Dougan E. K."/>
            <person name="Thang M."/>
            <person name="Chan C."/>
        </authorList>
    </citation>
    <scope>NUCLEOTIDE SEQUENCE</scope>
</reference>
<evidence type="ECO:0000256" key="1">
    <source>
        <dbReference type="SAM" id="Phobius"/>
    </source>
</evidence>
<comment type="caution">
    <text evidence="3">The sequence shown here is derived from an EMBL/GenBank/DDBJ whole genome shotgun (WGS) entry which is preliminary data.</text>
</comment>
<feature type="transmembrane region" description="Helical" evidence="1">
    <location>
        <begin position="129"/>
        <end position="151"/>
    </location>
</feature>
<dbReference type="Proteomes" id="UP001178507">
    <property type="component" value="Unassembled WGS sequence"/>
</dbReference>
<dbReference type="AlphaFoldDB" id="A0AA36NGX9"/>